<name>A0ABY0YEG3_9PSED</name>
<dbReference type="EMBL" id="FNRV01000001">
    <property type="protein sequence ID" value="SED44303.1"/>
    <property type="molecule type" value="Genomic_DNA"/>
</dbReference>
<organism evidence="1 2">
    <name type="scientific">Pseudomonas mohnii</name>
    <dbReference type="NCBI Taxonomy" id="395600"/>
    <lineage>
        <taxon>Bacteria</taxon>
        <taxon>Pseudomonadati</taxon>
        <taxon>Pseudomonadota</taxon>
        <taxon>Gammaproteobacteria</taxon>
        <taxon>Pseudomonadales</taxon>
        <taxon>Pseudomonadaceae</taxon>
        <taxon>Pseudomonas</taxon>
    </lineage>
</organism>
<keyword evidence="2" id="KW-1185">Reference proteome</keyword>
<sequence length="42" mass="4513">MVTTALRVVTMARITVTTDTVRRGPLAGDDAFKNAIAGQQEH</sequence>
<dbReference type="Proteomes" id="UP000199665">
    <property type="component" value="Unassembled WGS sequence"/>
</dbReference>
<comment type="caution">
    <text evidence="1">The sequence shown here is derived from an EMBL/GenBank/DDBJ whole genome shotgun (WGS) entry which is preliminary data.</text>
</comment>
<evidence type="ECO:0000313" key="1">
    <source>
        <dbReference type="EMBL" id="SED44303.1"/>
    </source>
</evidence>
<protein>
    <submittedName>
        <fullName evidence="1">Uncharacterized protein</fullName>
    </submittedName>
</protein>
<evidence type="ECO:0000313" key="2">
    <source>
        <dbReference type="Proteomes" id="UP000199665"/>
    </source>
</evidence>
<proteinExistence type="predicted"/>
<gene>
    <name evidence="1" type="ORF">SAMN05216205_5242</name>
</gene>
<reference evidence="1 2" key="1">
    <citation type="submission" date="2016-10" db="EMBL/GenBank/DDBJ databases">
        <authorList>
            <person name="Varghese N."/>
            <person name="Submissions S."/>
        </authorList>
    </citation>
    <scope>NUCLEOTIDE SEQUENCE [LARGE SCALE GENOMIC DNA]</scope>
    <source>
        <strain evidence="1 2">DSM 18327</strain>
    </source>
</reference>
<accession>A0ABY0YEG3</accession>